<evidence type="ECO:0000259" key="3">
    <source>
        <dbReference type="Pfam" id="PF00884"/>
    </source>
</evidence>
<proteinExistence type="predicted"/>
<keyword evidence="2 4" id="KW-0378">Hydrolase</keyword>
<sequence length="548" mass="62381">MTRHVKNILFIMCDQLRFDYLSCAGHPTLRTPNIDALAARGVRFTRAYVQSPVCGASRMSFYTGRYVQSHGAAWNGFPLKVGEMTMGDYLRPLGVQTVLVGKTHMQPDAEGMERLGIDPQSIIGVRVSECGFDPYERDDGLHGIGPDGRYDPRLPRYNSYLNDKGYPGDNPWHDYANAAQGSDNELASGWAMRHARKPARVAEEDSETPYMTRRAMDFITEAGDAPWCLHLSYIKPHWPYIAPPPYNDMYSADDVIPAVKNEEERADPHPVYREFMNHLVGRNFAREEVRREVIPVYMGLIRQIDDQLGLLFGFMRERGLMDNTLIVFTSDHGDYLGDHWLGEKDLFHEPSVKIPLIVYDPSRSADATRGSVCDVLVESIDLLPTFLDSFGADPQEQSHRLEGRSLHPWLRGEHPKDWRDIVFSEYDYSMLPAAMKLGVAPRDARLFMAADRRWKYVHAVGFRPMLFDMESDPCEYRDLGANPAYAHERERLAAALSDWALRQSQRTTISERQILAGRGKSQRRGILIGVWDESETPQDLWSSYRGGG</sequence>
<dbReference type="CDD" id="cd16028">
    <property type="entry name" value="PMH"/>
    <property type="match status" value="1"/>
</dbReference>
<dbReference type="Pfam" id="PF00884">
    <property type="entry name" value="Sulfatase"/>
    <property type="match status" value="1"/>
</dbReference>
<dbReference type="GO" id="GO:0005737">
    <property type="term" value="C:cytoplasm"/>
    <property type="evidence" value="ECO:0007669"/>
    <property type="project" value="TreeGrafter"/>
</dbReference>
<organism evidence="4 5">
    <name type="scientific">Pseudorhodoplanes sinuspersici</name>
    <dbReference type="NCBI Taxonomy" id="1235591"/>
    <lineage>
        <taxon>Bacteria</taxon>
        <taxon>Pseudomonadati</taxon>
        <taxon>Pseudomonadota</taxon>
        <taxon>Alphaproteobacteria</taxon>
        <taxon>Hyphomicrobiales</taxon>
        <taxon>Pseudorhodoplanes</taxon>
    </lineage>
</organism>
<accession>A0A1W6ZL53</accession>
<dbReference type="InterPro" id="IPR017850">
    <property type="entry name" value="Alkaline_phosphatase_core_sf"/>
</dbReference>
<name>A0A1W6ZL53_9HYPH</name>
<dbReference type="GO" id="GO:0046872">
    <property type="term" value="F:metal ion binding"/>
    <property type="evidence" value="ECO:0007669"/>
    <property type="project" value="UniProtKB-KW"/>
</dbReference>
<dbReference type="Proteomes" id="UP000194137">
    <property type="component" value="Chromosome"/>
</dbReference>
<dbReference type="AlphaFoldDB" id="A0A1W6ZL53"/>
<dbReference type="OrthoDB" id="9795675at2"/>
<dbReference type="FunFam" id="3.40.720.10:FF:000062">
    <property type="entry name" value="Probable sulfatase"/>
    <property type="match status" value="1"/>
</dbReference>
<dbReference type="RefSeq" id="WP_086086284.1">
    <property type="nucleotide sequence ID" value="NZ_CP021112.1"/>
</dbReference>
<keyword evidence="1" id="KW-0479">Metal-binding</keyword>
<dbReference type="KEGG" id="psin:CAK95_01895"/>
<evidence type="ECO:0000256" key="1">
    <source>
        <dbReference type="ARBA" id="ARBA00022723"/>
    </source>
</evidence>
<keyword evidence="5" id="KW-1185">Reference proteome</keyword>
<dbReference type="SUPFAM" id="SSF53649">
    <property type="entry name" value="Alkaline phosphatase-like"/>
    <property type="match status" value="1"/>
</dbReference>
<dbReference type="GO" id="GO:0008484">
    <property type="term" value="F:sulfuric ester hydrolase activity"/>
    <property type="evidence" value="ECO:0007669"/>
    <property type="project" value="TreeGrafter"/>
</dbReference>
<dbReference type="STRING" id="1235591.CAK95_01895"/>
<gene>
    <name evidence="4" type="ORF">CAK95_01895</name>
</gene>
<evidence type="ECO:0000313" key="4">
    <source>
        <dbReference type="EMBL" id="ARP97967.1"/>
    </source>
</evidence>
<dbReference type="PANTHER" id="PTHR45953">
    <property type="entry name" value="IDURONATE 2-SULFATASE"/>
    <property type="match status" value="1"/>
</dbReference>
<protein>
    <submittedName>
        <fullName evidence="4">Phosphonate monoester hydrolase</fullName>
    </submittedName>
</protein>
<dbReference type="PANTHER" id="PTHR45953:SF1">
    <property type="entry name" value="IDURONATE 2-SULFATASE"/>
    <property type="match status" value="1"/>
</dbReference>
<feature type="domain" description="Sulfatase N-terminal" evidence="3">
    <location>
        <begin position="6"/>
        <end position="391"/>
    </location>
</feature>
<dbReference type="Gene3D" id="3.40.720.10">
    <property type="entry name" value="Alkaline Phosphatase, subunit A"/>
    <property type="match status" value="1"/>
</dbReference>
<dbReference type="InterPro" id="IPR000917">
    <property type="entry name" value="Sulfatase_N"/>
</dbReference>
<evidence type="ECO:0000313" key="5">
    <source>
        <dbReference type="Proteomes" id="UP000194137"/>
    </source>
</evidence>
<evidence type="ECO:0000256" key="2">
    <source>
        <dbReference type="ARBA" id="ARBA00022801"/>
    </source>
</evidence>
<reference evidence="4 5" key="1">
    <citation type="submission" date="2017-05" db="EMBL/GenBank/DDBJ databases">
        <title>Full genome sequence of Pseudorhodoplanes sinuspersici.</title>
        <authorList>
            <person name="Dastgheib S.M.M."/>
            <person name="Shavandi M."/>
            <person name="Tirandaz H."/>
        </authorList>
    </citation>
    <scope>NUCLEOTIDE SEQUENCE [LARGE SCALE GENOMIC DNA]</scope>
    <source>
        <strain evidence="4 5">RIPI110</strain>
    </source>
</reference>
<dbReference type="EMBL" id="CP021112">
    <property type="protein sequence ID" value="ARP97967.1"/>
    <property type="molecule type" value="Genomic_DNA"/>
</dbReference>